<evidence type="ECO:0000256" key="1">
    <source>
        <dbReference type="ARBA" id="ARBA00000083"/>
    </source>
</evidence>
<comment type="cofactor">
    <cofactor evidence="2 10">
        <name>NAD(+)</name>
        <dbReference type="ChEBI" id="CHEBI:57540"/>
    </cofactor>
</comment>
<evidence type="ECO:0000313" key="12">
    <source>
        <dbReference type="EMBL" id="MDR7380600.1"/>
    </source>
</evidence>
<dbReference type="EMBL" id="JAVDYE010000001">
    <property type="protein sequence ID" value="MDR7380600.1"/>
    <property type="molecule type" value="Genomic_DNA"/>
</dbReference>
<dbReference type="Pfam" id="PF01370">
    <property type="entry name" value="Epimerase"/>
    <property type="match status" value="1"/>
</dbReference>
<keyword evidence="10" id="KW-0119">Carbohydrate metabolism</keyword>
<evidence type="ECO:0000256" key="2">
    <source>
        <dbReference type="ARBA" id="ARBA00001911"/>
    </source>
</evidence>
<name>A0ABU2CGY9_9MICO</name>
<sequence length="340" mass="37009">MRVLVSGGAGYIGSHTVLALVAAGHDVLVVDDFSNSKPTIIARMEALSGKSIPIHGFNLTDVDKTERLFATEQIDAVIHFAGFKAVGESVAKPLEYYRNNLDSTFSLANAMANHGVAKLVFSSSATVYGEKAPVPYQETYEYLSAASPYGQTKVMVERVLSDVAKAHAGWKVALLRYFNPVGAHPSGEIGEDPQGIPNNLMPFIAQIAVGRRDKLVVFGDDYPTADGTCERDYIHVMDLAAGHVAALEHLGSMDEPVRAFNLGTGVGTSVLELLHAFERASDRKLPYVVGDRRPGDLAAYWADPSRANQELNWRATRTIDEICADTWRWQSKNPQGFPDS</sequence>
<comment type="caution">
    <text evidence="12">The sequence shown here is derived from an EMBL/GenBank/DDBJ whole genome shotgun (WGS) entry which is preliminary data.</text>
</comment>
<protein>
    <recommendedName>
        <fullName evidence="6 10">UDP-glucose 4-epimerase</fullName>
        <ecNumber evidence="5 10">5.1.3.2</ecNumber>
    </recommendedName>
</protein>
<accession>A0ABU2CGY9</accession>
<evidence type="ECO:0000256" key="9">
    <source>
        <dbReference type="ARBA" id="ARBA00023235"/>
    </source>
</evidence>
<feature type="domain" description="NAD-dependent epimerase/dehydratase" evidence="11">
    <location>
        <begin position="3"/>
        <end position="263"/>
    </location>
</feature>
<evidence type="ECO:0000259" key="11">
    <source>
        <dbReference type="Pfam" id="PF01370"/>
    </source>
</evidence>
<dbReference type="InterPro" id="IPR005886">
    <property type="entry name" value="UDP_G4E"/>
</dbReference>
<evidence type="ECO:0000256" key="3">
    <source>
        <dbReference type="ARBA" id="ARBA00004947"/>
    </source>
</evidence>
<dbReference type="Gene3D" id="3.40.50.720">
    <property type="entry name" value="NAD(P)-binding Rossmann-like Domain"/>
    <property type="match status" value="1"/>
</dbReference>
<dbReference type="Proteomes" id="UP001183585">
    <property type="component" value="Unassembled WGS sequence"/>
</dbReference>
<dbReference type="InterPro" id="IPR001509">
    <property type="entry name" value="Epimerase_deHydtase"/>
</dbReference>
<comment type="catalytic activity">
    <reaction evidence="1 10">
        <text>UDP-alpha-D-glucose = UDP-alpha-D-galactose</text>
        <dbReference type="Rhea" id="RHEA:22168"/>
        <dbReference type="ChEBI" id="CHEBI:58885"/>
        <dbReference type="ChEBI" id="CHEBI:66914"/>
        <dbReference type="EC" id="5.1.3.2"/>
    </reaction>
</comment>
<comment type="pathway">
    <text evidence="3 10">Carbohydrate metabolism; galactose metabolism.</text>
</comment>
<keyword evidence="8" id="KW-0299">Galactose metabolism</keyword>
<gene>
    <name evidence="12" type="ORF">J2S48_000115</name>
</gene>
<comment type="subunit">
    <text evidence="10">Homodimer.</text>
</comment>
<dbReference type="Gene3D" id="3.90.25.10">
    <property type="entry name" value="UDP-galactose 4-epimerase, domain 1"/>
    <property type="match status" value="1"/>
</dbReference>
<dbReference type="SUPFAM" id="SSF51735">
    <property type="entry name" value="NAD(P)-binding Rossmann-fold domains"/>
    <property type="match status" value="1"/>
</dbReference>
<reference evidence="12 13" key="1">
    <citation type="submission" date="2023-07" db="EMBL/GenBank/DDBJ databases">
        <title>Sequencing the genomes of 1000 actinobacteria strains.</title>
        <authorList>
            <person name="Klenk H.-P."/>
        </authorList>
    </citation>
    <scope>NUCLEOTIDE SEQUENCE [LARGE SCALE GENOMIC DNA]</scope>
    <source>
        <strain evidence="12 13">DSM 45554</strain>
    </source>
</reference>
<dbReference type="RefSeq" id="WP_274992522.1">
    <property type="nucleotide sequence ID" value="NZ_JAJQQP010000002.1"/>
</dbReference>
<dbReference type="CDD" id="cd05247">
    <property type="entry name" value="UDP_G4E_1_SDR_e"/>
    <property type="match status" value="1"/>
</dbReference>
<evidence type="ECO:0000256" key="8">
    <source>
        <dbReference type="ARBA" id="ARBA00023144"/>
    </source>
</evidence>
<dbReference type="InterPro" id="IPR036291">
    <property type="entry name" value="NAD(P)-bd_dom_sf"/>
</dbReference>
<organism evidence="12 13">
    <name type="scientific">Promicromonospora iranensis</name>
    <dbReference type="NCBI Taxonomy" id="1105144"/>
    <lineage>
        <taxon>Bacteria</taxon>
        <taxon>Bacillati</taxon>
        <taxon>Actinomycetota</taxon>
        <taxon>Actinomycetes</taxon>
        <taxon>Micrococcales</taxon>
        <taxon>Promicromonosporaceae</taxon>
        <taxon>Promicromonospora</taxon>
    </lineage>
</organism>
<keyword evidence="9 10" id="KW-0413">Isomerase</keyword>
<keyword evidence="13" id="KW-1185">Reference proteome</keyword>
<evidence type="ECO:0000313" key="13">
    <source>
        <dbReference type="Proteomes" id="UP001183585"/>
    </source>
</evidence>
<dbReference type="PANTHER" id="PTHR43725:SF47">
    <property type="entry name" value="UDP-GLUCOSE 4-EPIMERASE"/>
    <property type="match status" value="1"/>
</dbReference>
<evidence type="ECO:0000256" key="5">
    <source>
        <dbReference type="ARBA" id="ARBA00013189"/>
    </source>
</evidence>
<evidence type="ECO:0000256" key="10">
    <source>
        <dbReference type="RuleBase" id="RU366046"/>
    </source>
</evidence>
<evidence type="ECO:0000256" key="4">
    <source>
        <dbReference type="ARBA" id="ARBA00007637"/>
    </source>
</evidence>
<comment type="similarity">
    <text evidence="4 10">Belongs to the NAD(P)-dependent epimerase/dehydratase family.</text>
</comment>
<dbReference type="EC" id="5.1.3.2" evidence="5 10"/>
<dbReference type="GO" id="GO:0003978">
    <property type="term" value="F:UDP-glucose 4-epimerase activity"/>
    <property type="evidence" value="ECO:0007669"/>
    <property type="project" value="UniProtKB-EC"/>
</dbReference>
<evidence type="ECO:0000256" key="7">
    <source>
        <dbReference type="ARBA" id="ARBA00023027"/>
    </source>
</evidence>
<proteinExistence type="inferred from homology"/>
<dbReference type="PANTHER" id="PTHR43725">
    <property type="entry name" value="UDP-GLUCOSE 4-EPIMERASE"/>
    <property type="match status" value="1"/>
</dbReference>
<dbReference type="NCBIfam" id="NF007956">
    <property type="entry name" value="PRK10675.1"/>
    <property type="match status" value="1"/>
</dbReference>
<keyword evidence="7 10" id="KW-0520">NAD</keyword>
<evidence type="ECO:0000256" key="6">
    <source>
        <dbReference type="ARBA" id="ARBA00018569"/>
    </source>
</evidence>
<dbReference type="NCBIfam" id="TIGR01179">
    <property type="entry name" value="galE"/>
    <property type="match status" value="1"/>
</dbReference>